<accession>A0A450WTQ8</accession>
<sequence>MFREGFRWISKEVSRGVSRGILVEFSRLFKPIPSVRNTHHKHISSLPFFFVGAIIARFFPFRGNSFRQTALIQPCFFSPQTREFSQSRILSKGVLTPAEKAWAEGQPLEALSGLIAARDPLAVLTRQSDGKPGQAALSAAQREICAGMGIDQKDYQTELAKS</sequence>
<dbReference type="EMBL" id="CAADFK010000209">
    <property type="protein sequence ID" value="VFK20384.1"/>
    <property type="molecule type" value="Genomic_DNA"/>
</dbReference>
<name>A0A450WTQ8_9GAMM</name>
<protein>
    <submittedName>
        <fullName evidence="1">Mu-like prophage I protein</fullName>
    </submittedName>
</protein>
<dbReference type="AlphaFoldDB" id="A0A450WTQ8"/>
<evidence type="ECO:0000313" key="1">
    <source>
        <dbReference type="EMBL" id="VFK20384.1"/>
    </source>
</evidence>
<reference evidence="1" key="1">
    <citation type="submission" date="2019-02" db="EMBL/GenBank/DDBJ databases">
        <authorList>
            <person name="Gruber-Vodicka R. H."/>
            <person name="Seah K. B. B."/>
        </authorList>
    </citation>
    <scope>NUCLEOTIDE SEQUENCE</scope>
    <source>
        <strain evidence="1">BECK_S313</strain>
    </source>
</reference>
<gene>
    <name evidence="1" type="ORF">BECKLPF1236B_GA0070989_12096</name>
</gene>
<dbReference type="InterPro" id="IPR012106">
    <property type="entry name" value="Phage_Mu_Gp1"/>
</dbReference>
<dbReference type="Pfam" id="PF10123">
    <property type="entry name" value="Mu-like_Pro"/>
    <property type="match status" value="1"/>
</dbReference>
<organism evidence="1">
    <name type="scientific">Candidatus Kentrum sp. LPFa</name>
    <dbReference type="NCBI Taxonomy" id="2126335"/>
    <lineage>
        <taxon>Bacteria</taxon>
        <taxon>Pseudomonadati</taxon>
        <taxon>Pseudomonadota</taxon>
        <taxon>Gammaproteobacteria</taxon>
        <taxon>Candidatus Kentrum</taxon>
    </lineage>
</organism>
<proteinExistence type="predicted"/>